<dbReference type="RefSeq" id="WP_185694255.1">
    <property type="nucleotide sequence ID" value="NZ_JACHVA010000127.1"/>
</dbReference>
<keyword evidence="1" id="KW-0812">Transmembrane</keyword>
<reference evidence="2 3" key="1">
    <citation type="submission" date="2020-07" db="EMBL/GenBank/DDBJ databases">
        <authorList>
            <person name="Feng X."/>
        </authorList>
    </citation>
    <scope>NUCLEOTIDE SEQUENCE [LARGE SCALE GENOMIC DNA]</scope>
    <source>
        <strain evidence="2 3">JCM14086</strain>
    </source>
</reference>
<protein>
    <submittedName>
        <fullName evidence="2">Uncharacterized protein</fullName>
    </submittedName>
</protein>
<feature type="transmembrane region" description="Helical" evidence="1">
    <location>
        <begin position="7"/>
        <end position="25"/>
    </location>
</feature>
<accession>A0A7X1E612</accession>
<dbReference type="AlphaFoldDB" id="A0A7X1E612"/>
<name>A0A7X1E612_9BACT</name>
<keyword evidence="1" id="KW-0472">Membrane</keyword>
<evidence type="ECO:0000313" key="2">
    <source>
        <dbReference type="EMBL" id="MBC2603633.1"/>
    </source>
</evidence>
<dbReference type="EMBL" id="JACHVA010000127">
    <property type="protein sequence ID" value="MBC2603633.1"/>
    <property type="molecule type" value="Genomic_DNA"/>
</dbReference>
<proteinExistence type="predicted"/>
<sequence length="164" mass="18376">MTGLLRTSLFFFLPIFAGLFVYHTWRGQQPSPAEQRQIFGEDHADVLSAIRSTAETYLKEGETGRLELPSELSVQGVILAEVVTDSVPELTLIEASLLSSGTWTLTPEPRTDVSYASNFRFLLKPTTGEDKVHVILYEDTVYQPDGNPSRLNVYLKEETQENHG</sequence>
<gene>
    <name evidence="2" type="ORF">H5P30_17770</name>
</gene>
<keyword evidence="3" id="KW-1185">Reference proteome</keyword>
<evidence type="ECO:0000256" key="1">
    <source>
        <dbReference type="SAM" id="Phobius"/>
    </source>
</evidence>
<dbReference type="Proteomes" id="UP000525652">
    <property type="component" value="Unassembled WGS sequence"/>
</dbReference>
<comment type="caution">
    <text evidence="2">The sequence shown here is derived from an EMBL/GenBank/DDBJ whole genome shotgun (WGS) entry which is preliminary data.</text>
</comment>
<organism evidence="2 3">
    <name type="scientific">Puniceicoccus vermicola</name>
    <dbReference type="NCBI Taxonomy" id="388746"/>
    <lineage>
        <taxon>Bacteria</taxon>
        <taxon>Pseudomonadati</taxon>
        <taxon>Verrucomicrobiota</taxon>
        <taxon>Opitutia</taxon>
        <taxon>Puniceicoccales</taxon>
        <taxon>Puniceicoccaceae</taxon>
        <taxon>Puniceicoccus</taxon>
    </lineage>
</organism>
<keyword evidence="1" id="KW-1133">Transmembrane helix</keyword>
<evidence type="ECO:0000313" key="3">
    <source>
        <dbReference type="Proteomes" id="UP000525652"/>
    </source>
</evidence>